<dbReference type="NCBIfam" id="TIGR00451">
    <property type="entry name" value="unchar_dom_2"/>
    <property type="match status" value="1"/>
</dbReference>
<protein>
    <submittedName>
        <fullName evidence="8">H/ACA ribonucleoprotein complex subunit 4</fullName>
    </submittedName>
</protein>
<feature type="compositionally biased region" description="Basic and acidic residues" evidence="4">
    <location>
        <begin position="580"/>
        <end position="589"/>
    </location>
</feature>
<feature type="domain" description="PUA" evidence="5">
    <location>
        <begin position="365"/>
        <end position="439"/>
    </location>
</feature>
<feature type="domain" description="Dyskerin-like" evidence="6">
    <location>
        <begin position="116"/>
        <end position="174"/>
    </location>
</feature>
<dbReference type="InterPro" id="IPR032819">
    <property type="entry name" value="TruB_C"/>
</dbReference>
<dbReference type="InterPro" id="IPR004521">
    <property type="entry name" value="Uncharacterised_CHP00451"/>
</dbReference>
<organism evidence="7 8">
    <name type="scientific">Drosophila pseudoobscura pseudoobscura</name>
    <name type="common">Fruit fly</name>
    <dbReference type="NCBI Taxonomy" id="46245"/>
    <lineage>
        <taxon>Eukaryota</taxon>
        <taxon>Metazoa</taxon>
        <taxon>Ecdysozoa</taxon>
        <taxon>Arthropoda</taxon>
        <taxon>Hexapoda</taxon>
        <taxon>Insecta</taxon>
        <taxon>Pterygota</taxon>
        <taxon>Neoptera</taxon>
        <taxon>Endopterygota</taxon>
        <taxon>Diptera</taxon>
        <taxon>Brachycera</taxon>
        <taxon>Muscomorpha</taxon>
        <taxon>Ephydroidea</taxon>
        <taxon>Drosophilidae</taxon>
        <taxon>Drosophila</taxon>
        <taxon>Sophophora</taxon>
    </lineage>
</organism>
<dbReference type="InterPro" id="IPR002478">
    <property type="entry name" value="PUA"/>
</dbReference>
<dbReference type="FunCoup" id="A0A6I8VR60">
    <property type="interactions" value="2031"/>
</dbReference>
<gene>
    <name evidence="8" type="primary">Nop60B</name>
</gene>
<dbReference type="InterPro" id="IPR004802">
    <property type="entry name" value="tRNA_PsdUridine_synth_B_fam"/>
</dbReference>
<dbReference type="FunFam" id="3.30.2350.10:FF:000001">
    <property type="entry name" value="H/ACA ribonucleoprotein complex subunit CBF5"/>
    <property type="match status" value="1"/>
</dbReference>
<evidence type="ECO:0000313" key="7">
    <source>
        <dbReference type="Proteomes" id="UP000001819"/>
    </source>
</evidence>
<keyword evidence="3" id="KW-0413">Isomerase</keyword>
<dbReference type="NCBIfam" id="NF003280">
    <property type="entry name" value="PRK04270.1"/>
    <property type="match status" value="1"/>
</dbReference>
<dbReference type="InterPro" id="IPR020103">
    <property type="entry name" value="PsdUridine_synth_cat_dom_sf"/>
</dbReference>
<dbReference type="Pfam" id="PF08068">
    <property type="entry name" value="DKCLD"/>
    <property type="match status" value="1"/>
</dbReference>
<dbReference type="Proteomes" id="UP000001819">
    <property type="component" value="Chromosome 3"/>
</dbReference>
<evidence type="ECO:0000259" key="5">
    <source>
        <dbReference type="SMART" id="SM00359"/>
    </source>
</evidence>
<dbReference type="GO" id="GO:0003723">
    <property type="term" value="F:RNA binding"/>
    <property type="evidence" value="ECO:0007669"/>
    <property type="project" value="InterPro"/>
</dbReference>
<reference evidence="7" key="1">
    <citation type="submission" date="2024-06" db="UniProtKB">
        <authorList>
            <consortium name="RefSeq"/>
        </authorList>
    </citation>
    <scope>NUCLEOTIDE SEQUENCE [LARGE SCALE GENOMIC DNA]</scope>
    <source>
        <strain evidence="7">MV2-25</strain>
    </source>
</reference>
<dbReference type="InParanoid" id="A0A6I8VR60"/>
<dbReference type="GO" id="GO:0031429">
    <property type="term" value="C:box H/ACA snoRNP complex"/>
    <property type="evidence" value="ECO:0007669"/>
    <property type="project" value="TreeGrafter"/>
</dbReference>
<evidence type="ECO:0000256" key="4">
    <source>
        <dbReference type="SAM" id="MobiDB-lite"/>
    </source>
</evidence>
<reference evidence="8" key="2">
    <citation type="submission" date="2025-08" db="UniProtKB">
        <authorList>
            <consortium name="RefSeq"/>
        </authorList>
    </citation>
    <scope>IDENTIFICATION</scope>
    <source>
        <strain evidence="8">MV-25-SWS-2005</strain>
        <tissue evidence="8">Whole body</tissue>
    </source>
</reference>
<dbReference type="Pfam" id="PF01509">
    <property type="entry name" value="TruB_N"/>
    <property type="match status" value="1"/>
</dbReference>
<dbReference type="CDD" id="cd02572">
    <property type="entry name" value="PseudoU_synth_hDyskerin"/>
    <property type="match status" value="1"/>
</dbReference>
<dbReference type="SUPFAM" id="SSF55120">
    <property type="entry name" value="Pseudouridine synthase"/>
    <property type="match status" value="1"/>
</dbReference>
<proteinExistence type="inferred from homology"/>
<dbReference type="RefSeq" id="XP_033233555.1">
    <property type="nucleotide sequence ID" value="XM_033377664.1"/>
</dbReference>
<dbReference type="GO" id="GO:0000495">
    <property type="term" value="P:box H/ACA sno(s)RNA 3'-end processing"/>
    <property type="evidence" value="ECO:0007669"/>
    <property type="project" value="TreeGrafter"/>
</dbReference>
<dbReference type="Pfam" id="PF01472">
    <property type="entry name" value="PUA"/>
    <property type="match status" value="1"/>
</dbReference>
<dbReference type="SUPFAM" id="SSF88697">
    <property type="entry name" value="PUA domain-like"/>
    <property type="match status" value="1"/>
</dbReference>
<feature type="region of interest" description="Disordered" evidence="4">
    <location>
        <begin position="495"/>
        <end position="589"/>
    </location>
</feature>
<dbReference type="GO" id="GO:0031118">
    <property type="term" value="P:rRNA pseudouridine synthesis"/>
    <property type="evidence" value="ECO:0007669"/>
    <property type="project" value="TreeGrafter"/>
</dbReference>
<dbReference type="GO" id="GO:0009982">
    <property type="term" value="F:pseudouridine synthase activity"/>
    <property type="evidence" value="ECO:0007669"/>
    <property type="project" value="InterPro"/>
</dbReference>
<evidence type="ECO:0000313" key="8">
    <source>
        <dbReference type="RefSeq" id="XP_033233555.1"/>
    </source>
</evidence>
<dbReference type="SMART" id="SM00359">
    <property type="entry name" value="PUA"/>
    <property type="match status" value="1"/>
</dbReference>
<dbReference type="Gene3D" id="3.30.2350.10">
    <property type="entry name" value="Pseudouridine synthase"/>
    <property type="match status" value="1"/>
</dbReference>
<dbReference type="AlphaFoldDB" id="A0A6I8VR60"/>
<evidence type="ECO:0000256" key="2">
    <source>
        <dbReference type="ARBA" id="ARBA00008999"/>
    </source>
</evidence>
<dbReference type="InterPro" id="IPR012960">
    <property type="entry name" value="Dyskerin-like"/>
</dbReference>
<dbReference type="Pfam" id="PF16198">
    <property type="entry name" value="TruB_C_2"/>
    <property type="match status" value="1"/>
</dbReference>
<dbReference type="GO" id="GO:1990481">
    <property type="term" value="P:mRNA pseudouridine synthesis"/>
    <property type="evidence" value="ECO:0007669"/>
    <property type="project" value="TreeGrafter"/>
</dbReference>
<evidence type="ECO:0000256" key="3">
    <source>
        <dbReference type="ARBA" id="ARBA00023235"/>
    </source>
</evidence>
<dbReference type="KEGG" id="dpo:6899078"/>
<dbReference type="SMART" id="SM01136">
    <property type="entry name" value="DKCLD"/>
    <property type="match status" value="1"/>
</dbReference>
<sequence length="589" mass="66148">MWTEYEKRGICITQLDFVSICTVYFENETVYRGICWKVTATLIGNTCFLDRPFSSTRHRVHKRFKIFINKMADGDVRKEKRKKKVKEEPVDADDIGTLQKQGNFQIKPSSKIAELDTSQWPLLLKNFDKLNIRSNHYTPLAHGSSPLNRDIKEYMKTGFINLDKPSNPSSHEVVAWIKKILKVEKTGHSGTLDPKVTGCLIVCIDRATRLVKSQQSAGKEYVAIFKLHGAVESVAKVRQGLEKLRGALFQRPPLISAVKRQLRVRTVYDSKLLDYDESRNMGVFWVSCEAGSYIRTMCVHLGLVLGVGGQMLELRRVRSGIQSEGDGMVTMHDVLDAMWLYENHKDESMLRRVIKPLEGLLVNHKRIIMKDSSVNAVCYGAKIMLPGVLRYEDGIEIDQEIVICTTKGEAICLAIALMTTATMSSCDHGVVAKIKRVIMERDIYPRKWGLGPKASAKKALIAAGKLDKFGRPNENTPKEWLTGFVDYNAKKPAAAVAPQTPVKETHSNGSDEPSKRKLSTSSTEEAAQGAGAEDSSAKTDKKKKKKKHKGEEEAPAAEEEATADVEPVEKEKKKKKKKDKDREREEAQE</sequence>
<dbReference type="Gene3D" id="2.30.130.10">
    <property type="entry name" value="PUA domain"/>
    <property type="match status" value="1"/>
</dbReference>
<dbReference type="PROSITE" id="PS50890">
    <property type="entry name" value="PUA"/>
    <property type="match status" value="1"/>
</dbReference>
<dbReference type="InterPro" id="IPR036974">
    <property type="entry name" value="PUA_sf"/>
</dbReference>
<evidence type="ECO:0000256" key="1">
    <source>
        <dbReference type="ARBA" id="ARBA00000073"/>
    </source>
</evidence>
<dbReference type="InterPro" id="IPR015947">
    <property type="entry name" value="PUA-like_sf"/>
</dbReference>
<accession>A0A6I8VR60</accession>
<dbReference type="PANTHER" id="PTHR23127">
    <property type="entry name" value="CENTROMERE/MICROTUBULE BINDING PROTEIN CBF5"/>
    <property type="match status" value="1"/>
</dbReference>
<dbReference type="GO" id="GO:0031120">
    <property type="term" value="P:snRNA pseudouridine synthesis"/>
    <property type="evidence" value="ECO:0007669"/>
    <property type="project" value="TreeGrafter"/>
</dbReference>
<keyword evidence="8" id="KW-0687">Ribonucleoprotein</keyword>
<feature type="compositionally biased region" description="Acidic residues" evidence="4">
    <location>
        <begin position="553"/>
        <end position="563"/>
    </location>
</feature>
<dbReference type="PANTHER" id="PTHR23127:SF0">
    <property type="entry name" value="H_ACA RIBONUCLEOPROTEIN COMPLEX SUBUNIT DKC1"/>
    <property type="match status" value="1"/>
</dbReference>
<comment type="similarity">
    <text evidence="2">Belongs to the pseudouridine synthase TruB family.</text>
</comment>
<keyword evidence="7" id="KW-1185">Reference proteome</keyword>
<dbReference type="InterPro" id="IPR002501">
    <property type="entry name" value="PsdUridine_synth_N"/>
</dbReference>
<comment type="catalytic activity">
    <reaction evidence="1">
        <text>a uridine in RNA = a pseudouridine in RNA</text>
        <dbReference type="Rhea" id="RHEA:48348"/>
        <dbReference type="Rhea" id="RHEA-COMP:12068"/>
        <dbReference type="Rhea" id="RHEA-COMP:12069"/>
        <dbReference type="ChEBI" id="CHEBI:65314"/>
        <dbReference type="ChEBI" id="CHEBI:65315"/>
    </reaction>
</comment>
<evidence type="ECO:0000259" key="6">
    <source>
        <dbReference type="SMART" id="SM01136"/>
    </source>
</evidence>
<dbReference type="NCBIfam" id="TIGR00425">
    <property type="entry name" value="CBF5"/>
    <property type="match status" value="1"/>
</dbReference>
<dbReference type="CDD" id="cd21148">
    <property type="entry name" value="PUA_Cbf5"/>
    <property type="match status" value="1"/>
</dbReference>
<name>A0A6I8VR60_DROPS</name>